<dbReference type="Proteomes" id="UP001597187">
    <property type="component" value="Unassembled WGS sequence"/>
</dbReference>
<dbReference type="EMBL" id="JBHUDC010000003">
    <property type="protein sequence ID" value="MFD1513014.1"/>
    <property type="molecule type" value="Genomic_DNA"/>
</dbReference>
<comment type="caution">
    <text evidence="1">The sequence shown here is derived from an EMBL/GenBank/DDBJ whole genome shotgun (WGS) entry which is preliminary data.</text>
</comment>
<reference evidence="1 2" key="1">
    <citation type="journal article" date="2019" name="Int. J. Syst. Evol. Microbiol.">
        <title>The Global Catalogue of Microorganisms (GCM) 10K type strain sequencing project: providing services to taxonomists for standard genome sequencing and annotation.</title>
        <authorList>
            <consortium name="The Broad Institute Genomics Platform"/>
            <consortium name="The Broad Institute Genome Sequencing Center for Infectious Disease"/>
            <person name="Wu L."/>
            <person name="Ma J."/>
        </authorList>
    </citation>
    <scope>NUCLEOTIDE SEQUENCE [LARGE SCALE GENOMIC DNA]</scope>
    <source>
        <strain evidence="1 2">CGMCC 1.12563</strain>
    </source>
</reference>
<keyword evidence="2" id="KW-1185">Reference proteome</keyword>
<protein>
    <submittedName>
        <fullName evidence="1">Uncharacterized protein</fullName>
    </submittedName>
</protein>
<dbReference type="AlphaFoldDB" id="A0ABD6AVY2"/>
<name>A0ABD6AVY2_9EURY</name>
<evidence type="ECO:0000313" key="1">
    <source>
        <dbReference type="EMBL" id="MFD1513014.1"/>
    </source>
</evidence>
<accession>A0ABD6AVY2</accession>
<evidence type="ECO:0000313" key="2">
    <source>
        <dbReference type="Proteomes" id="UP001597187"/>
    </source>
</evidence>
<proteinExistence type="predicted"/>
<gene>
    <name evidence="1" type="ORF">ACFSBT_06940</name>
</gene>
<sequence length="105" mass="11852">MNSDKPTYDGAAYAVDQAHQHAAREEWGRVGDHAHEALERVTDAPYPHLVDRLHRQATDVVLSCKRGEVDTDRVSDRLDEMRETLAAMHDLALSETTMLPDELDD</sequence>
<dbReference type="RefSeq" id="WP_250872986.1">
    <property type="nucleotide sequence ID" value="NZ_JALXFV010000003.1"/>
</dbReference>
<organism evidence="1 2">
    <name type="scientific">Halomarina rubra</name>
    <dbReference type="NCBI Taxonomy" id="2071873"/>
    <lineage>
        <taxon>Archaea</taxon>
        <taxon>Methanobacteriati</taxon>
        <taxon>Methanobacteriota</taxon>
        <taxon>Stenosarchaea group</taxon>
        <taxon>Halobacteria</taxon>
        <taxon>Halobacteriales</taxon>
        <taxon>Natronomonadaceae</taxon>
        <taxon>Halomarina</taxon>
    </lineage>
</organism>